<protein>
    <recommendedName>
        <fullName evidence="1">peptidylprolyl isomerase</fullName>
        <ecNumber evidence="1">5.2.1.8</ecNumber>
    </recommendedName>
</protein>
<sequence length="227" mass="25252">MLLQRAPFSSGCKQGKQQNSRLAANVRVQAGRRESLAAGLVLLPALANLQPAAAAEDSERSKYEPMEALRGKDYGKPRMTYPDYEMTPSGLQYKDMREGTGEVPREGDTLLVDWDGYTVGYYGRPFEARNKPKGSSFEGNDKDFYRFVLGQHSVIPAFEEAVATMKVGGIRRIVVPVELGYPDNDYKKQGPKPTTFAGERALGFVLGNQGMMDKTLLFDIELMRILK</sequence>
<dbReference type="Gene3D" id="3.10.50.40">
    <property type="match status" value="1"/>
</dbReference>
<gene>
    <name evidence="3" type="ORF">OEZ85_012194</name>
</gene>
<comment type="catalytic activity">
    <reaction evidence="1">
        <text>[protein]-peptidylproline (omega=180) = [protein]-peptidylproline (omega=0)</text>
        <dbReference type="Rhea" id="RHEA:16237"/>
        <dbReference type="Rhea" id="RHEA-COMP:10747"/>
        <dbReference type="Rhea" id="RHEA-COMP:10748"/>
        <dbReference type="ChEBI" id="CHEBI:83833"/>
        <dbReference type="ChEBI" id="CHEBI:83834"/>
        <dbReference type="EC" id="5.2.1.8"/>
    </reaction>
</comment>
<dbReference type="Proteomes" id="UP001244341">
    <property type="component" value="Chromosome 3b"/>
</dbReference>
<dbReference type="InterPro" id="IPR001179">
    <property type="entry name" value="PPIase_FKBP_dom"/>
</dbReference>
<evidence type="ECO:0000313" key="3">
    <source>
        <dbReference type="EMBL" id="WIA12121.1"/>
    </source>
</evidence>
<keyword evidence="4" id="KW-1185">Reference proteome</keyword>
<proteinExistence type="predicted"/>
<dbReference type="PANTHER" id="PTHR47717:SF1">
    <property type="entry name" value="PEPTIDYL-PROLYL CIS-TRANS ISOMERASE FKBP19, CHLOROPLASTIC"/>
    <property type="match status" value="1"/>
</dbReference>
<dbReference type="Pfam" id="PF00254">
    <property type="entry name" value="FKBP_C"/>
    <property type="match status" value="1"/>
</dbReference>
<feature type="domain" description="PPIase FKBP-type" evidence="2">
    <location>
        <begin position="107"/>
        <end position="226"/>
    </location>
</feature>
<dbReference type="InterPro" id="IPR044208">
    <property type="entry name" value="FKBP19-like"/>
</dbReference>
<evidence type="ECO:0000259" key="2">
    <source>
        <dbReference type="PROSITE" id="PS50059"/>
    </source>
</evidence>
<reference evidence="3 4" key="1">
    <citation type="submission" date="2023-05" db="EMBL/GenBank/DDBJ databases">
        <title>A 100% complete, gapless, phased diploid assembly of the Scenedesmus obliquus UTEX 3031 genome.</title>
        <authorList>
            <person name="Biondi T.C."/>
            <person name="Hanschen E.R."/>
            <person name="Kwon T."/>
            <person name="Eng W."/>
            <person name="Kruse C.P.S."/>
            <person name="Koehler S.I."/>
            <person name="Kunde Y."/>
            <person name="Gleasner C.D."/>
            <person name="You Mak K.T."/>
            <person name="Polle J."/>
            <person name="Hovde B.T."/>
            <person name="Starkenburg S.R."/>
        </authorList>
    </citation>
    <scope>NUCLEOTIDE SEQUENCE [LARGE SCALE GENOMIC DNA]</scope>
    <source>
        <strain evidence="3 4">DOE0152z</strain>
    </source>
</reference>
<dbReference type="PROSITE" id="PS50059">
    <property type="entry name" value="FKBP_PPIASE"/>
    <property type="match status" value="1"/>
</dbReference>
<keyword evidence="1" id="KW-0697">Rotamase</keyword>
<name>A0ABY8TWK5_TETOB</name>
<accession>A0ABY8TWK5</accession>
<dbReference type="PANTHER" id="PTHR47717">
    <property type="entry name" value="PEPTIDYL-PROLYL CIS-TRANS ISOMERASE FKBP19, CHLOROPLASTIC"/>
    <property type="match status" value="1"/>
</dbReference>
<organism evidence="3 4">
    <name type="scientific">Tetradesmus obliquus</name>
    <name type="common">Green alga</name>
    <name type="synonym">Acutodesmus obliquus</name>
    <dbReference type="NCBI Taxonomy" id="3088"/>
    <lineage>
        <taxon>Eukaryota</taxon>
        <taxon>Viridiplantae</taxon>
        <taxon>Chlorophyta</taxon>
        <taxon>core chlorophytes</taxon>
        <taxon>Chlorophyceae</taxon>
        <taxon>CS clade</taxon>
        <taxon>Sphaeropleales</taxon>
        <taxon>Scenedesmaceae</taxon>
        <taxon>Tetradesmus</taxon>
    </lineage>
</organism>
<dbReference type="SUPFAM" id="SSF54534">
    <property type="entry name" value="FKBP-like"/>
    <property type="match status" value="1"/>
</dbReference>
<keyword evidence="1" id="KW-0413">Isomerase</keyword>
<evidence type="ECO:0000256" key="1">
    <source>
        <dbReference type="PROSITE-ProRule" id="PRU00277"/>
    </source>
</evidence>
<dbReference type="EMBL" id="CP126210">
    <property type="protein sequence ID" value="WIA12121.1"/>
    <property type="molecule type" value="Genomic_DNA"/>
</dbReference>
<evidence type="ECO:0000313" key="4">
    <source>
        <dbReference type="Proteomes" id="UP001244341"/>
    </source>
</evidence>
<dbReference type="EC" id="5.2.1.8" evidence="1"/>
<dbReference type="InterPro" id="IPR046357">
    <property type="entry name" value="PPIase_dom_sf"/>
</dbReference>